<sequence length="138" mass="15612">MSYGLILRNNQHESGGGYSGGGRGRVPQMLRQKNIISQVGYGRGRAGHGSRGEPFLVEFRVTEYYRRMNWVRGWWWLRWWVLMTGRDIISNVLGILLFGGLGEAILKRVGSSALLDHPYTKHAQDALWGHMSHESEGG</sequence>
<accession>A0A2P5YIL5</accession>
<reference evidence="1 2" key="1">
    <citation type="submission" date="2015-01" db="EMBL/GenBank/DDBJ databases">
        <title>Genome of allotetraploid Gossypium barbadense reveals genomic plasticity and fiber elongation in cotton evolution.</title>
        <authorList>
            <person name="Chen X."/>
            <person name="Liu X."/>
            <person name="Zhao B."/>
            <person name="Zheng H."/>
            <person name="Hu Y."/>
            <person name="Lu G."/>
            <person name="Yang C."/>
            <person name="Chen J."/>
            <person name="Shan C."/>
            <person name="Zhang L."/>
            <person name="Zhou Y."/>
            <person name="Wang L."/>
            <person name="Guo W."/>
            <person name="Bai Y."/>
            <person name="Ruan J."/>
            <person name="Shangguan X."/>
            <person name="Mao Y."/>
            <person name="Jiang J."/>
            <person name="Zhu Y."/>
            <person name="Lei J."/>
            <person name="Kang H."/>
            <person name="Chen S."/>
            <person name="He X."/>
            <person name="Wang R."/>
            <person name="Wang Y."/>
            <person name="Chen J."/>
            <person name="Wang L."/>
            <person name="Yu S."/>
            <person name="Wang B."/>
            <person name="Wei J."/>
            <person name="Song S."/>
            <person name="Lu X."/>
            <person name="Gao Z."/>
            <person name="Gu W."/>
            <person name="Deng X."/>
            <person name="Ma D."/>
            <person name="Wang S."/>
            <person name="Liang W."/>
            <person name="Fang L."/>
            <person name="Cai C."/>
            <person name="Zhu X."/>
            <person name="Zhou B."/>
            <person name="Zhang Y."/>
            <person name="Chen Z."/>
            <person name="Xu S."/>
            <person name="Zhu R."/>
            <person name="Wang S."/>
            <person name="Zhang T."/>
            <person name="Zhao G."/>
        </authorList>
    </citation>
    <scope>NUCLEOTIDE SEQUENCE [LARGE SCALE GENOMIC DNA]</scope>
    <source>
        <strain evidence="2">cv. Xinhai21</strain>
        <tissue evidence="1">Leaf</tissue>
    </source>
</reference>
<protein>
    <submittedName>
        <fullName evidence="1">Uncharacterized protein</fullName>
    </submittedName>
</protein>
<proteinExistence type="predicted"/>
<evidence type="ECO:0000313" key="1">
    <source>
        <dbReference type="EMBL" id="PPS15430.1"/>
    </source>
</evidence>
<evidence type="ECO:0000313" key="2">
    <source>
        <dbReference type="Proteomes" id="UP000239757"/>
    </source>
</evidence>
<organism evidence="1 2">
    <name type="scientific">Gossypium barbadense</name>
    <name type="common">Sea Island cotton</name>
    <name type="synonym">Hibiscus barbadensis</name>
    <dbReference type="NCBI Taxonomy" id="3634"/>
    <lineage>
        <taxon>Eukaryota</taxon>
        <taxon>Viridiplantae</taxon>
        <taxon>Streptophyta</taxon>
        <taxon>Embryophyta</taxon>
        <taxon>Tracheophyta</taxon>
        <taxon>Spermatophyta</taxon>
        <taxon>Magnoliopsida</taxon>
        <taxon>eudicotyledons</taxon>
        <taxon>Gunneridae</taxon>
        <taxon>Pentapetalae</taxon>
        <taxon>rosids</taxon>
        <taxon>malvids</taxon>
        <taxon>Malvales</taxon>
        <taxon>Malvaceae</taxon>
        <taxon>Malvoideae</taxon>
        <taxon>Gossypium</taxon>
    </lineage>
</organism>
<dbReference type="EMBL" id="KZ663157">
    <property type="protein sequence ID" value="PPS15430.1"/>
    <property type="molecule type" value="Genomic_DNA"/>
</dbReference>
<name>A0A2P5YIL5_GOSBA</name>
<gene>
    <name evidence="1" type="ORF">GOBAR_AA05149</name>
</gene>
<dbReference type="AlphaFoldDB" id="A0A2P5YIL5"/>
<dbReference type="Proteomes" id="UP000239757">
    <property type="component" value="Unassembled WGS sequence"/>
</dbReference>